<evidence type="ECO:0000313" key="2">
    <source>
        <dbReference type="Proteomes" id="UP000579647"/>
    </source>
</evidence>
<dbReference type="InterPro" id="IPR036249">
    <property type="entry name" value="Thioredoxin-like_sf"/>
</dbReference>
<sequence>MTARVLVGMSIREANAADELGAAAKAADARLAFLQVAGPALSTVLTELADAGAGRIELVGVALGRLAPGHSWLRRVAGHWWRERGAGAPEVVVAARLVGPDVAVPGALASALETVRPISGTEAPVTSAAWEEVPGYRRHLLVCRGPRCSARGAEETWGALAAGLSQRDLGDDDVLMTATGCMFPCNQAPVVAVQPDDVWYGGIGPGHADEIIDSHLVAGEPVEGTRIR</sequence>
<organism evidence="1 2">
    <name type="scientific">Nocardiopsis metallicus</name>
    <dbReference type="NCBI Taxonomy" id="179819"/>
    <lineage>
        <taxon>Bacteria</taxon>
        <taxon>Bacillati</taxon>
        <taxon>Actinomycetota</taxon>
        <taxon>Actinomycetes</taxon>
        <taxon>Streptosporangiales</taxon>
        <taxon>Nocardiopsidaceae</taxon>
        <taxon>Nocardiopsis</taxon>
    </lineage>
</organism>
<protein>
    <submittedName>
        <fullName evidence="1">(2Fe-2S) ferredoxin</fullName>
    </submittedName>
</protein>
<dbReference type="RefSeq" id="WP_184369382.1">
    <property type="nucleotide sequence ID" value="NZ_BAAAKM010000143.1"/>
</dbReference>
<dbReference type="CDD" id="cd02980">
    <property type="entry name" value="TRX_Fd_family"/>
    <property type="match status" value="1"/>
</dbReference>
<dbReference type="EMBL" id="JACHDO010000001">
    <property type="protein sequence ID" value="MBB5495051.1"/>
    <property type="molecule type" value="Genomic_DNA"/>
</dbReference>
<gene>
    <name evidence="1" type="ORF">HNR07_006188</name>
</gene>
<evidence type="ECO:0000313" key="1">
    <source>
        <dbReference type="EMBL" id="MBB5495051.1"/>
    </source>
</evidence>
<reference evidence="1 2" key="1">
    <citation type="submission" date="2020-08" db="EMBL/GenBank/DDBJ databases">
        <title>Sequencing the genomes of 1000 actinobacteria strains.</title>
        <authorList>
            <person name="Klenk H.-P."/>
        </authorList>
    </citation>
    <scope>NUCLEOTIDE SEQUENCE [LARGE SCALE GENOMIC DNA]</scope>
    <source>
        <strain evidence="1 2">DSM 44598</strain>
    </source>
</reference>
<dbReference type="Gene3D" id="3.40.30.10">
    <property type="entry name" value="Glutaredoxin"/>
    <property type="match status" value="1"/>
</dbReference>
<proteinExistence type="predicted"/>
<comment type="caution">
    <text evidence="1">The sequence shown here is derived from an EMBL/GenBank/DDBJ whole genome shotgun (WGS) entry which is preliminary data.</text>
</comment>
<dbReference type="Proteomes" id="UP000579647">
    <property type="component" value="Unassembled WGS sequence"/>
</dbReference>
<dbReference type="AlphaFoldDB" id="A0A840WPX2"/>
<accession>A0A840WPX2</accession>
<dbReference type="SUPFAM" id="SSF52833">
    <property type="entry name" value="Thioredoxin-like"/>
    <property type="match status" value="1"/>
</dbReference>
<name>A0A840WPX2_9ACTN</name>
<keyword evidence="2" id="KW-1185">Reference proteome</keyword>